<accession>A0A7N2R475</accession>
<organism evidence="3 4">
    <name type="scientific">Quercus lobata</name>
    <name type="common">Valley oak</name>
    <dbReference type="NCBI Taxonomy" id="97700"/>
    <lineage>
        <taxon>Eukaryota</taxon>
        <taxon>Viridiplantae</taxon>
        <taxon>Streptophyta</taxon>
        <taxon>Embryophyta</taxon>
        <taxon>Tracheophyta</taxon>
        <taxon>Spermatophyta</taxon>
        <taxon>Magnoliopsida</taxon>
        <taxon>eudicotyledons</taxon>
        <taxon>Gunneridae</taxon>
        <taxon>Pentapetalae</taxon>
        <taxon>rosids</taxon>
        <taxon>fabids</taxon>
        <taxon>Fagales</taxon>
        <taxon>Fagaceae</taxon>
        <taxon>Quercus</taxon>
    </lineage>
</organism>
<proteinExistence type="predicted"/>
<dbReference type="Proteomes" id="UP000594261">
    <property type="component" value="Chromosome 5"/>
</dbReference>
<dbReference type="InterPro" id="IPR001623">
    <property type="entry name" value="DnaJ_domain"/>
</dbReference>
<name>A0A7N2R475_QUELO</name>
<dbReference type="AlphaFoldDB" id="A0A7N2R475"/>
<dbReference type="PANTHER" id="PTHR36335:SF1">
    <property type="entry name" value="CHAPERONE DNAJ-DOMAIN SUPERFAMILY PROTEIN"/>
    <property type="match status" value="1"/>
</dbReference>
<protein>
    <recommendedName>
        <fullName evidence="2">J domain-containing protein</fullName>
    </recommendedName>
</protein>
<sequence length="343" mass="39373">MALSFERQNSNHVHGGGNDFCTEDESPQRGFIPTAIDLQEGETCAGLEVDETLGNKEEVNGICIENIVPKVHRVVSNSGSSNYGSVTHPSDHDKYNDVLVLEESSFCNSPLEGKLDTTKEKAFSEQISLCNSRCNETHLAEEKETRDDGFDPLVADEDGDVNPTGQRILISEREMIKETDEYKRAMEEEWASRQQQLHIQQDMTYKFPCQIKDFTPSIQRDFISEREKHKETDEYKRAIEEEWASMLRQLQIQDEENMNLKEQLRVEIRKELDKLETSDMATLLWGLGIKLGGDSDPLPHEVQTAYKQAVLKFHPDRASKTDVRQQVEAEEKFKLISRTKRNF</sequence>
<dbReference type="EnsemblPlants" id="QL05p008217:mrna">
    <property type="protein sequence ID" value="QL05p008217:mrna"/>
    <property type="gene ID" value="QL05p008217"/>
</dbReference>
<reference evidence="3" key="2">
    <citation type="submission" date="2021-01" db="UniProtKB">
        <authorList>
            <consortium name="EnsemblPlants"/>
        </authorList>
    </citation>
    <scope>IDENTIFICATION</scope>
</reference>
<dbReference type="Gene3D" id="1.10.287.110">
    <property type="entry name" value="DnaJ domain"/>
    <property type="match status" value="1"/>
</dbReference>
<keyword evidence="4" id="KW-1185">Reference proteome</keyword>
<evidence type="ECO:0000259" key="2">
    <source>
        <dbReference type="PROSITE" id="PS50076"/>
    </source>
</evidence>
<dbReference type="PROSITE" id="PS50076">
    <property type="entry name" value="DNAJ_2"/>
    <property type="match status" value="1"/>
</dbReference>
<dbReference type="SUPFAM" id="SSF46565">
    <property type="entry name" value="Chaperone J-domain"/>
    <property type="match status" value="1"/>
</dbReference>
<evidence type="ECO:0000313" key="3">
    <source>
        <dbReference type="EnsemblPlants" id="QL05p008217:mrna"/>
    </source>
</evidence>
<dbReference type="Gramene" id="QL05p008217:mrna">
    <property type="protein sequence ID" value="QL05p008217:mrna"/>
    <property type="gene ID" value="QL05p008217"/>
</dbReference>
<evidence type="ECO:0000313" key="4">
    <source>
        <dbReference type="Proteomes" id="UP000594261"/>
    </source>
</evidence>
<feature type="domain" description="J" evidence="2">
    <location>
        <begin position="282"/>
        <end position="343"/>
    </location>
</feature>
<feature type="region of interest" description="Disordered" evidence="1">
    <location>
        <begin position="1"/>
        <end position="26"/>
    </location>
</feature>
<feature type="region of interest" description="Disordered" evidence="1">
    <location>
        <begin position="141"/>
        <end position="164"/>
    </location>
</feature>
<dbReference type="InParanoid" id="A0A7N2R475"/>
<feature type="compositionally biased region" description="Polar residues" evidence="1">
    <location>
        <begin position="1"/>
        <end position="12"/>
    </location>
</feature>
<evidence type="ECO:0000256" key="1">
    <source>
        <dbReference type="SAM" id="MobiDB-lite"/>
    </source>
</evidence>
<reference evidence="3 4" key="1">
    <citation type="journal article" date="2016" name="G3 (Bethesda)">
        <title>First Draft Assembly and Annotation of the Genome of a California Endemic Oak Quercus lobata Nee (Fagaceae).</title>
        <authorList>
            <person name="Sork V.L."/>
            <person name="Fitz-Gibbon S.T."/>
            <person name="Puiu D."/>
            <person name="Crepeau M."/>
            <person name="Gugger P.F."/>
            <person name="Sherman R."/>
            <person name="Stevens K."/>
            <person name="Langley C.H."/>
            <person name="Pellegrini M."/>
            <person name="Salzberg S.L."/>
        </authorList>
    </citation>
    <scope>NUCLEOTIDE SEQUENCE [LARGE SCALE GENOMIC DNA]</scope>
    <source>
        <strain evidence="3 4">cv. SW786</strain>
    </source>
</reference>
<dbReference type="CDD" id="cd06257">
    <property type="entry name" value="DnaJ"/>
    <property type="match status" value="1"/>
</dbReference>
<dbReference type="InterPro" id="IPR036869">
    <property type="entry name" value="J_dom_sf"/>
</dbReference>
<dbReference type="EMBL" id="LRBV02000005">
    <property type="status" value="NOT_ANNOTATED_CDS"/>
    <property type="molecule type" value="Genomic_DNA"/>
</dbReference>
<dbReference type="PANTHER" id="PTHR36335">
    <property type="entry name" value="CHAPERONE DNAJ-DOMAIN SUPERFAMILY PROTEIN"/>
    <property type="match status" value="1"/>
</dbReference>